<evidence type="ECO:0000313" key="9">
    <source>
        <dbReference type="EMBL" id="GGM66894.1"/>
    </source>
</evidence>
<reference evidence="9" key="1">
    <citation type="journal article" date="2014" name="Int. J. Syst. Evol. Microbiol.">
        <title>Complete genome sequence of Corynebacterium casei LMG S-19264T (=DSM 44701T), isolated from a smear-ripened cheese.</title>
        <authorList>
            <consortium name="US DOE Joint Genome Institute (JGI-PGF)"/>
            <person name="Walter F."/>
            <person name="Albersmeier A."/>
            <person name="Kalinowski J."/>
            <person name="Ruckert C."/>
        </authorList>
    </citation>
    <scope>NUCLEOTIDE SEQUENCE</scope>
    <source>
        <strain evidence="9">JCM 13583</strain>
    </source>
</reference>
<dbReference type="RefSeq" id="WP_188679461.1">
    <property type="nucleotide sequence ID" value="NZ_BMNY01000001.1"/>
</dbReference>
<dbReference type="Gene3D" id="1.20.120.1780">
    <property type="entry name" value="UbiA prenyltransferase"/>
    <property type="match status" value="1"/>
</dbReference>
<keyword evidence="7 8" id="KW-0472">Membrane</keyword>
<comment type="similarity">
    <text evidence="3">Belongs to the UbiA prenyltransferase family.</text>
</comment>
<dbReference type="EMBL" id="BMNY01000001">
    <property type="protein sequence ID" value="GGM66894.1"/>
    <property type="molecule type" value="Genomic_DNA"/>
</dbReference>
<sequence length="288" mass="31944">MKAKDIVDYIKLEHTVFDLPFVFAGTVIASGPHVYPVKILLVLVATTFARATGMSVNRILGRRYDAINPRKRDWALVSGKISMRGAIALTVAFALIFELATLALNRLVLLLSPAVLALFIADPIMKRITAWRHYFMGSTIGVGVLGGYLAVRPVFPADPVLYLTFIASSLWIAGFDIIYVIPDREFDIRNGLKTLVTKYGVRKALRISEITHAVTFLDLVAIAFYYPTWAYVAVLVPILFLIVFQHVSLDPGDPRSVRRSFLGANSFIGILFFIGLVVSTWLLNLVAI</sequence>
<feature type="transmembrane region" description="Helical" evidence="8">
    <location>
        <begin position="35"/>
        <end position="53"/>
    </location>
</feature>
<dbReference type="GO" id="GO:0005886">
    <property type="term" value="C:plasma membrane"/>
    <property type="evidence" value="ECO:0007669"/>
    <property type="project" value="UniProtKB-SubCell"/>
</dbReference>
<dbReference type="Gene3D" id="1.10.357.140">
    <property type="entry name" value="UbiA prenyltransferase"/>
    <property type="match status" value="1"/>
</dbReference>
<dbReference type="AlphaFoldDB" id="A0AA37F8N5"/>
<evidence type="ECO:0000256" key="5">
    <source>
        <dbReference type="ARBA" id="ARBA00022692"/>
    </source>
</evidence>
<feature type="transmembrane region" description="Helical" evidence="8">
    <location>
        <begin position="103"/>
        <end position="121"/>
    </location>
</feature>
<dbReference type="CDD" id="cd13959">
    <property type="entry name" value="PT_UbiA_COQ2"/>
    <property type="match status" value="1"/>
</dbReference>
<evidence type="ECO:0000256" key="8">
    <source>
        <dbReference type="SAM" id="Phobius"/>
    </source>
</evidence>
<keyword evidence="10" id="KW-1185">Reference proteome</keyword>
<protein>
    <submittedName>
        <fullName evidence="9">4-hydroxybenzoate octaprenyltransferase</fullName>
    </submittedName>
</protein>
<dbReference type="InterPro" id="IPR044878">
    <property type="entry name" value="UbiA_sf"/>
</dbReference>
<accession>A0AA37F8N5</accession>
<dbReference type="InterPro" id="IPR006371">
    <property type="entry name" value="Polyprenyltransferase_UbiA-li"/>
</dbReference>
<dbReference type="PANTHER" id="PTHR11048">
    <property type="entry name" value="PRENYLTRANSFERASES"/>
    <property type="match status" value="1"/>
</dbReference>
<evidence type="ECO:0000256" key="1">
    <source>
        <dbReference type="ARBA" id="ARBA00001946"/>
    </source>
</evidence>
<dbReference type="PANTHER" id="PTHR11048:SF28">
    <property type="entry name" value="4-HYDROXYBENZOATE POLYPRENYLTRANSFERASE, MITOCHONDRIAL"/>
    <property type="match status" value="1"/>
</dbReference>
<feature type="transmembrane region" description="Helical" evidence="8">
    <location>
        <begin position="74"/>
        <end position="97"/>
    </location>
</feature>
<feature type="transmembrane region" description="Helical" evidence="8">
    <location>
        <begin position="161"/>
        <end position="182"/>
    </location>
</feature>
<comment type="cofactor">
    <cofactor evidence="1">
        <name>Mg(2+)</name>
        <dbReference type="ChEBI" id="CHEBI:18420"/>
    </cofactor>
</comment>
<dbReference type="GO" id="GO:0006744">
    <property type="term" value="P:ubiquinone biosynthetic process"/>
    <property type="evidence" value="ECO:0007669"/>
    <property type="project" value="TreeGrafter"/>
</dbReference>
<evidence type="ECO:0000256" key="6">
    <source>
        <dbReference type="ARBA" id="ARBA00022989"/>
    </source>
</evidence>
<evidence type="ECO:0000256" key="4">
    <source>
        <dbReference type="ARBA" id="ARBA00022679"/>
    </source>
</evidence>
<feature type="transmembrane region" description="Helical" evidence="8">
    <location>
        <begin position="133"/>
        <end position="155"/>
    </location>
</feature>
<evidence type="ECO:0000313" key="10">
    <source>
        <dbReference type="Proteomes" id="UP000632195"/>
    </source>
</evidence>
<comment type="caution">
    <text evidence="9">The sequence shown here is derived from an EMBL/GenBank/DDBJ whole genome shotgun (WGS) entry which is preliminary data.</text>
</comment>
<organism evidence="9 10">
    <name type="scientific">Thermogymnomonas acidicola</name>
    <dbReference type="NCBI Taxonomy" id="399579"/>
    <lineage>
        <taxon>Archaea</taxon>
        <taxon>Methanobacteriati</taxon>
        <taxon>Thermoplasmatota</taxon>
        <taxon>Thermoplasmata</taxon>
        <taxon>Thermoplasmatales</taxon>
        <taxon>Thermogymnomonas</taxon>
    </lineage>
</organism>
<evidence type="ECO:0000256" key="3">
    <source>
        <dbReference type="ARBA" id="ARBA00005985"/>
    </source>
</evidence>
<name>A0AA37F8N5_9ARCH</name>
<evidence type="ECO:0000256" key="7">
    <source>
        <dbReference type="ARBA" id="ARBA00023136"/>
    </source>
</evidence>
<dbReference type="NCBIfam" id="TIGR01475">
    <property type="entry name" value="ubiA_other"/>
    <property type="match status" value="1"/>
</dbReference>
<keyword evidence="6 8" id="KW-1133">Transmembrane helix</keyword>
<evidence type="ECO:0000256" key="2">
    <source>
        <dbReference type="ARBA" id="ARBA00004651"/>
    </source>
</evidence>
<comment type="subcellular location">
    <subcellularLocation>
        <location evidence="2">Cell membrane</location>
        <topology evidence="2">Multi-pass membrane protein</topology>
    </subcellularLocation>
</comment>
<dbReference type="InterPro" id="IPR000537">
    <property type="entry name" value="UbiA_prenyltransferase"/>
</dbReference>
<dbReference type="Pfam" id="PF01040">
    <property type="entry name" value="UbiA"/>
    <property type="match status" value="1"/>
</dbReference>
<proteinExistence type="inferred from homology"/>
<gene>
    <name evidence="9" type="primary">ubiA</name>
    <name evidence="9" type="ORF">GCM10007108_01350</name>
</gene>
<dbReference type="GO" id="GO:0016765">
    <property type="term" value="F:transferase activity, transferring alkyl or aryl (other than methyl) groups"/>
    <property type="evidence" value="ECO:0007669"/>
    <property type="project" value="InterPro"/>
</dbReference>
<keyword evidence="4" id="KW-0808">Transferase</keyword>
<reference evidence="9" key="2">
    <citation type="submission" date="2022-09" db="EMBL/GenBank/DDBJ databases">
        <authorList>
            <person name="Sun Q."/>
            <person name="Ohkuma M."/>
        </authorList>
    </citation>
    <scope>NUCLEOTIDE SEQUENCE</scope>
    <source>
        <strain evidence="9">JCM 13583</strain>
    </source>
</reference>
<feature type="transmembrane region" description="Helical" evidence="8">
    <location>
        <begin position="261"/>
        <end position="283"/>
    </location>
</feature>
<feature type="transmembrane region" description="Helical" evidence="8">
    <location>
        <begin position="230"/>
        <end position="249"/>
    </location>
</feature>
<dbReference type="InterPro" id="IPR039653">
    <property type="entry name" value="Prenyltransferase"/>
</dbReference>
<keyword evidence="5 8" id="KW-0812">Transmembrane</keyword>
<dbReference type="Proteomes" id="UP000632195">
    <property type="component" value="Unassembled WGS sequence"/>
</dbReference>
<feature type="transmembrane region" description="Helical" evidence="8">
    <location>
        <begin position="12"/>
        <end position="29"/>
    </location>
</feature>